<dbReference type="InterPro" id="IPR051404">
    <property type="entry name" value="TA_system_antitoxin"/>
</dbReference>
<name>A0A1F6XJY6_9BACT</name>
<accession>A0A1F6XJY6</accession>
<dbReference type="InterPro" id="IPR031807">
    <property type="entry name" value="HicB-like"/>
</dbReference>
<dbReference type="SUPFAM" id="SSF143100">
    <property type="entry name" value="TTHA1013/TTHA0281-like"/>
    <property type="match status" value="1"/>
</dbReference>
<dbReference type="InterPro" id="IPR035069">
    <property type="entry name" value="TTHA1013/TTHA0281-like"/>
</dbReference>
<evidence type="ECO:0000259" key="1">
    <source>
        <dbReference type="Pfam" id="PF15919"/>
    </source>
</evidence>
<dbReference type="PANTHER" id="PTHR34504:SF2">
    <property type="entry name" value="UPF0150 PROTEIN SSL0259"/>
    <property type="match status" value="1"/>
</dbReference>
<dbReference type="STRING" id="1801773.A3A03_02820"/>
<evidence type="ECO:0000313" key="2">
    <source>
        <dbReference type="EMBL" id="OGI94464.1"/>
    </source>
</evidence>
<dbReference type="Gene3D" id="3.30.160.250">
    <property type="match status" value="1"/>
</dbReference>
<comment type="caution">
    <text evidence="2">The sequence shown here is derived from an EMBL/GenBank/DDBJ whole genome shotgun (WGS) entry which is preliminary data.</text>
</comment>
<protein>
    <recommendedName>
        <fullName evidence="1">HicB-like antitoxin of toxin-antitoxin system domain-containing protein</fullName>
    </recommendedName>
</protein>
<dbReference type="AlphaFoldDB" id="A0A1F6XJY6"/>
<dbReference type="EMBL" id="MFUX01000023">
    <property type="protein sequence ID" value="OGI94464.1"/>
    <property type="molecule type" value="Genomic_DNA"/>
</dbReference>
<reference evidence="2 3" key="1">
    <citation type="journal article" date="2016" name="Nat. Commun.">
        <title>Thousands of microbial genomes shed light on interconnected biogeochemical processes in an aquifer system.</title>
        <authorList>
            <person name="Anantharaman K."/>
            <person name="Brown C.T."/>
            <person name="Hug L.A."/>
            <person name="Sharon I."/>
            <person name="Castelle C.J."/>
            <person name="Probst A.J."/>
            <person name="Thomas B.C."/>
            <person name="Singh A."/>
            <person name="Wilkins M.J."/>
            <person name="Karaoz U."/>
            <person name="Brodie E.L."/>
            <person name="Williams K.H."/>
            <person name="Hubbard S.S."/>
            <person name="Banfield J.F."/>
        </authorList>
    </citation>
    <scope>NUCLEOTIDE SEQUENCE [LARGE SCALE GENOMIC DNA]</scope>
</reference>
<evidence type="ECO:0000313" key="3">
    <source>
        <dbReference type="Proteomes" id="UP000176629"/>
    </source>
</evidence>
<organism evidence="2 3">
    <name type="scientific">Candidatus Nomurabacteria bacterium RIFCSPLOWO2_01_FULL_40_18</name>
    <dbReference type="NCBI Taxonomy" id="1801773"/>
    <lineage>
        <taxon>Bacteria</taxon>
        <taxon>Candidatus Nomuraibacteriota</taxon>
    </lineage>
</organism>
<dbReference type="Pfam" id="PF15919">
    <property type="entry name" value="HicB_lk_antitox"/>
    <property type="match status" value="1"/>
</dbReference>
<dbReference type="Proteomes" id="UP000176629">
    <property type="component" value="Unassembled WGS sequence"/>
</dbReference>
<feature type="domain" description="HicB-like antitoxin of toxin-antitoxin system" evidence="1">
    <location>
        <begin position="14"/>
        <end position="59"/>
    </location>
</feature>
<gene>
    <name evidence="2" type="ORF">A3A03_02820</name>
</gene>
<proteinExistence type="predicted"/>
<sequence>MKKIMKKYRVLEYLAIFQEENEGGFSVWIPELPGCASQGENFEEALKNIKEATELYLETSEIKSSSSGDYKKQFSIPIKLSYA</sequence>
<dbReference type="PANTHER" id="PTHR34504">
    <property type="entry name" value="ANTITOXIN HICB"/>
    <property type="match status" value="1"/>
</dbReference>